<dbReference type="EMBL" id="BKCP01008515">
    <property type="protein sequence ID" value="GER49287.1"/>
    <property type="molecule type" value="Genomic_DNA"/>
</dbReference>
<dbReference type="AlphaFoldDB" id="A0A5A7QXZ5"/>
<dbReference type="PANTHER" id="PTHR31682">
    <property type="entry name" value="UDP-ARABINOSE MUTASE"/>
    <property type="match status" value="1"/>
</dbReference>
<dbReference type="InterPro" id="IPR037595">
    <property type="entry name" value="RGP_fam"/>
</dbReference>
<gene>
    <name evidence="6" type="ORF">STAS_26515</name>
</gene>
<evidence type="ECO:0000256" key="1">
    <source>
        <dbReference type="ARBA" id="ARBA00004555"/>
    </source>
</evidence>
<protein>
    <submittedName>
        <fullName evidence="6">Alpha-1 4-glucan-protein synthase</fullName>
    </submittedName>
</protein>
<dbReference type="GO" id="GO:0052691">
    <property type="term" value="F:UDP-arabinopyranose mutase activity"/>
    <property type="evidence" value="ECO:0007669"/>
    <property type="project" value="TreeGrafter"/>
</dbReference>
<keyword evidence="7" id="KW-1185">Reference proteome</keyword>
<keyword evidence="5" id="KW-0812">Transmembrane</keyword>
<keyword evidence="5" id="KW-0472">Membrane</keyword>
<organism evidence="6 7">
    <name type="scientific">Striga asiatica</name>
    <name type="common">Asiatic witchweed</name>
    <name type="synonym">Buchnera asiatica</name>
    <dbReference type="NCBI Taxonomy" id="4170"/>
    <lineage>
        <taxon>Eukaryota</taxon>
        <taxon>Viridiplantae</taxon>
        <taxon>Streptophyta</taxon>
        <taxon>Embryophyta</taxon>
        <taxon>Tracheophyta</taxon>
        <taxon>Spermatophyta</taxon>
        <taxon>Magnoliopsida</taxon>
        <taxon>eudicotyledons</taxon>
        <taxon>Gunneridae</taxon>
        <taxon>Pentapetalae</taxon>
        <taxon>asterids</taxon>
        <taxon>lamiids</taxon>
        <taxon>Lamiales</taxon>
        <taxon>Orobanchaceae</taxon>
        <taxon>Buchnereae</taxon>
        <taxon>Striga</taxon>
    </lineage>
</organism>
<comment type="similarity">
    <text evidence="2">Belongs to the RGP family.</text>
</comment>
<name>A0A5A7QXZ5_STRAF</name>
<evidence type="ECO:0000256" key="5">
    <source>
        <dbReference type="SAM" id="Phobius"/>
    </source>
</evidence>
<dbReference type="Proteomes" id="UP000325081">
    <property type="component" value="Unassembled WGS sequence"/>
</dbReference>
<dbReference type="Pfam" id="PF03214">
    <property type="entry name" value="RGP"/>
    <property type="match status" value="1"/>
</dbReference>
<dbReference type="GO" id="GO:0033356">
    <property type="term" value="P:UDP-L-arabinose metabolic process"/>
    <property type="evidence" value="ECO:0007669"/>
    <property type="project" value="TreeGrafter"/>
</dbReference>
<dbReference type="PANTHER" id="PTHR31682:SF44">
    <property type="entry name" value="UDP-ARABINOPYRANOSE MUTASE 3"/>
    <property type="match status" value="1"/>
</dbReference>
<sequence>MVYKKKYIFTIHDDCFISQFVCFVCMVVICFFEFYESKKEKNLVAKDSYVKHQCPRTTHQEPAMPVDPAFLQHAIRPFSGGCRFHVQLPFQPPGGRAYDLIGPAMYFGLMGDGRPIGRYDDIRDHLRIGVNTGLPYIWHSKASNRFVNMSKEYNGIFWQEEIIPFFQAVVLSNRSKLLVFFT</sequence>
<reference evidence="7" key="1">
    <citation type="journal article" date="2019" name="Curr. Biol.">
        <title>Genome Sequence of Striga asiatica Provides Insight into the Evolution of Plant Parasitism.</title>
        <authorList>
            <person name="Yoshida S."/>
            <person name="Kim S."/>
            <person name="Wafula E.K."/>
            <person name="Tanskanen J."/>
            <person name="Kim Y.M."/>
            <person name="Honaas L."/>
            <person name="Yang Z."/>
            <person name="Spallek T."/>
            <person name="Conn C.E."/>
            <person name="Ichihashi Y."/>
            <person name="Cheong K."/>
            <person name="Cui S."/>
            <person name="Der J.P."/>
            <person name="Gundlach H."/>
            <person name="Jiao Y."/>
            <person name="Hori C."/>
            <person name="Ishida J.K."/>
            <person name="Kasahara H."/>
            <person name="Kiba T."/>
            <person name="Kim M.S."/>
            <person name="Koo N."/>
            <person name="Laohavisit A."/>
            <person name="Lee Y.H."/>
            <person name="Lumba S."/>
            <person name="McCourt P."/>
            <person name="Mortimer J.C."/>
            <person name="Mutuku J.M."/>
            <person name="Nomura T."/>
            <person name="Sasaki-Sekimoto Y."/>
            <person name="Seto Y."/>
            <person name="Wang Y."/>
            <person name="Wakatake T."/>
            <person name="Sakakibara H."/>
            <person name="Demura T."/>
            <person name="Yamaguchi S."/>
            <person name="Yoneyama K."/>
            <person name="Manabe R.I."/>
            <person name="Nelson D.C."/>
            <person name="Schulman A.H."/>
            <person name="Timko M.P."/>
            <person name="dePamphilis C.W."/>
            <person name="Choi D."/>
            <person name="Shirasu K."/>
        </authorList>
    </citation>
    <scope>NUCLEOTIDE SEQUENCE [LARGE SCALE GENOMIC DNA]</scope>
    <source>
        <strain evidence="7">cv. UVA1</strain>
    </source>
</reference>
<evidence type="ECO:0000313" key="6">
    <source>
        <dbReference type="EMBL" id="GER49287.1"/>
    </source>
</evidence>
<evidence type="ECO:0000313" key="7">
    <source>
        <dbReference type="Proteomes" id="UP000325081"/>
    </source>
</evidence>
<comment type="subcellular location">
    <subcellularLocation>
        <location evidence="1">Golgi apparatus</location>
    </subcellularLocation>
</comment>
<dbReference type="GO" id="GO:0071555">
    <property type="term" value="P:cell wall organization"/>
    <property type="evidence" value="ECO:0007669"/>
    <property type="project" value="UniProtKB-KW"/>
</dbReference>
<evidence type="ECO:0000256" key="3">
    <source>
        <dbReference type="ARBA" id="ARBA00023034"/>
    </source>
</evidence>
<keyword evidence="4" id="KW-0961">Cell wall biogenesis/degradation</keyword>
<proteinExistence type="inferred from homology"/>
<dbReference type="OrthoDB" id="1020896at2759"/>
<keyword evidence="5" id="KW-1133">Transmembrane helix</keyword>
<keyword evidence="3" id="KW-0333">Golgi apparatus</keyword>
<feature type="transmembrane region" description="Helical" evidence="5">
    <location>
        <begin position="16"/>
        <end position="35"/>
    </location>
</feature>
<dbReference type="GO" id="GO:0005794">
    <property type="term" value="C:Golgi apparatus"/>
    <property type="evidence" value="ECO:0007669"/>
    <property type="project" value="UniProtKB-SubCell"/>
</dbReference>
<dbReference type="GO" id="GO:0005829">
    <property type="term" value="C:cytosol"/>
    <property type="evidence" value="ECO:0007669"/>
    <property type="project" value="TreeGrafter"/>
</dbReference>
<accession>A0A5A7QXZ5</accession>
<evidence type="ECO:0000256" key="2">
    <source>
        <dbReference type="ARBA" id="ARBA00008986"/>
    </source>
</evidence>
<evidence type="ECO:0000256" key="4">
    <source>
        <dbReference type="ARBA" id="ARBA00023316"/>
    </source>
</evidence>
<comment type="caution">
    <text evidence="6">The sequence shown here is derived from an EMBL/GenBank/DDBJ whole genome shotgun (WGS) entry which is preliminary data.</text>
</comment>